<keyword evidence="1" id="KW-1133">Transmembrane helix</keyword>
<evidence type="ECO:0000313" key="2">
    <source>
        <dbReference type="EMBL" id="SIQ96648.1"/>
    </source>
</evidence>
<keyword evidence="1" id="KW-0812">Transmembrane</keyword>
<evidence type="ECO:0000256" key="1">
    <source>
        <dbReference type="SAM" id="Phobius"/>
    </source>
</evidence>
<protein>
    <recommendedName>
        <fullName evidence="4">Component of SufBCD complex</fullName>
    </recommendedName>
</protein>
<keyword evidence="1" id="KW-0472">Membrane</keyword>
<gene>
    <name evidence="2" type="ORF">SAMN05421641_11919</name>
</gene>
<dbReference type="EMBL" id="FTMK01000019">
    <property type="protein sequence ID" value="SIQ96648.1"/>
    <property type="molecule type" value="Genomic_DNA"/>
</dbReference>
<sequence length="188" mass="20445">MPATEPILALLDSRSFGSIWFWVIVTAAWTMAGRRILGVPADVIAGAVFVEPEPDGDPAALMLLDWLSLTLPRWRMERREGALLLGLGSFLLTVLAVLGFAYRLEMAQALVLLVAPFVLLFALDLRLAGRLRPLLAQAGRDMPANLAAAQAARLMRRHRLAGMALSILAVALTAAYGAVWMILHPFGY</sequence>
<organism evidence="2 3">
    <name type="scientific">Paracoccus thiocyanatus</name>
    <dbReference type="NCBI Taxonomy" id="34006"/>
    <lineage>
        <taxon>Bacteria</taxon>
        <taxon>Pseudomonadati</taxon>
        <taxon>Pseudomonadota</taxon>
        <taxon>Alphaproteobacteria</taxon>
        <taxon>Rhodobacterales</taxon>
        <taxon>Paracoccaceae</taxon>
        <taxon>Paracoccus</taxon>
    </lineage>
</organism>
<dbReference type="OrthoDB" id="7847071at2"/>
<evidence type="ECO:0008006" key="4">
    <source>
        <dbReference type="Google" id="ProtNLM"/>
    </source>
</evidence>
<dbReference type="RefSeq" id="WP_149766278.1">
    <property type="nucleotide sequence ID" value="NZ_FTMK01000019.1"/>
</dbReference>
<feature type="transmembrane region" description="Helical" evidence="1">
    <location>
        <begin position="15"/>
        <end position="32"/>
    </location>
</feature>
<evidence type="ECO:0000313" key="3">
    <source>
        <dbReference type="Proteomes" id="UP000323956"/>
    </source>
</evidence>
<feature type="transmembrane region" description="Helical" evidence="1">
    <location>
        <begin position="107"/>
        <end position="125"/>
    </location>
</feature>
<reference evidence="2 3" key="1">
    <citation type="submission" date="2017-01" db="EMBL/GenBank/DDBJ databases">
        <authorList>
            <person name="Varghese N."/>
            <person name="Submissions S."/>
        </authorList>
    </citation>
    <scope>NUCLEOTIDE SEQUENCE [LARGE SCALE GENOMIC DNA]</scope>
    <source>
        <strain evidence="2 3">ATCC 700171</strain>
    </source>
</reference>
<dbReference type="AlphaFoldDB" id="A0A1N6X2S2"/>
<name>A0A1N6X2S2_9RHOB</name>
<accession>A0A1N6X2S2</accession>
<dbReference type="Proteomes" id="UP000323956">
    <property type="component" value="Unassembled WGS sequence"/>
</dbReference>
<proteinExistence type="predicted"/>
<feature type="transmembrane region" description="Helical" evidence="1">
    <location>
        <begin position="160"/>
        <end position="183"/>
    </location>
</feature>
<feature type="transmembrane region" description="Helical" evidence="1">
    <location>
        <begin position="82"/>
        <end position="101"/>
    </location>
</feature>